<name>A0A7Y8VQ43_9FIRM</name>
<evidence type="ECO:0000256" key="5">
    <source>
        <dbReference type="ARBA" id="ARBA00022840"/>
    </source>
</evidence>
<feature type="domain" description="Pyridoxamine kinase/Phosphomethylpyrimidine kinase" evidence="6">
    <location>
        <begin position="71"/>
        <end position="254"/>
    </location>
</feature>
<evidence type="ECO:0000256" key="1">
    <source>
        <dbReference type="ARBA" id="ARBA00012104"/>
    </source>
</evidence>
<dbReference type="GO" id="GO:0005524">
    <property type="term" value="F:ATP binding"/>
    <property type="evidence" value="ECO:0007669"/>
    <property type="project" value="UniProtKB-KW"/>
</dbReference>
<dbReference type="RefSeq" id="WP_178978056.1">
    <property type="nucleotide sequence ID" value="NZ_JABXYR010000001.1"/>
</dbReference>
<dbReference type="PANTHER" id="PTHR10534">
    <property type="entry name" value="PYRIDOXAL KINASE"/>
    <property type="match status" value="1"/>
</dbReference>
<dbReference type="NCBIfam" id="NF005491">
    <property type="entry name" value="PRK07105.1"/>
    <property type="match status" value="1"/>
</dbReference>
<gene>
    <name evidence="7" type="ORF">HW270_00600</name>
</gene>
<evidence type="ECO:0000313" key="8">
    <source>
        <dbReference type="Proteomes" id="UP000526307"/>
    </source>
</evidence>
<dbReference type="CDD" id="cd01173">
    <property type="entry name" value="pyridoxal_pyridoxamine_kinase"/>
    <property type="match status" value="1"/>
</dbReference>
<dbReference type="InterPro" id="IPR029056">
    <property type="entry name" value="Ribokinase-like"/>
</dbReference>
<protein>
    <recommendedName>
        <fullName evidence="1">pyridoxal kinase</fullName>
        <ecNumber evidence="1">2.7.1.35</ecNumber>
    </recommendedName>
</protein>
<dbReference type="GO" id="GO:0009443">
    <property type="term" value="P:pyridoxal 5'-phosphate salvage"/>
    <property type="evidence" value="ECO:0007669"/>
    <property type="project" value="InterPro"/>
</dbReference>
<keyword evidence="4 7" id="KW-0418">Kinase</keyword>
<dbReference type="AlphaFoldDB" id="A0A7Y8VQ43"/>
<dbReference type="GO" id="GO:0005829">
    <property type="term" value="C:cytosol"/>
    <property type="evidence" value="ECO:0007669"/>
    <property type="project" value="TreeGrafter"/>
</dbReference>
<dbReference type="InterPro" id="IPR004625">
    <property type="entry name" value="PyrdxlKinase"/>
</dbReference>
<keyword evidence="8" id="KW-1185">Reference proteome</keyword>
<keyword evidence="3" id="KW-0547">Nucleotide-binding</keyword>
<evidence type="ECO:0000256" key="2">
    <source>
        <dbReference type="ARBA" id="ARBA00022679"/>
    </source>
</evidence>
<dbReference type="Proteomes" id="UP000526307">
    <property type="component" value="Unassembled WGS sequence"/>
</dbReference>
<dbReference type="SUPFAM" id="SSF53613">
    <property type="entry name" value="Ribokinase-like"/>
    <property type="match status" value="1"/>
</dbReference>
<dbReference type="InterPro" id="IPR013749">
    <property type="entry name" value="PM/HMP-P_kinase-1"/>
</dbReference>
<dbReference type="GO" id="GO:0008478">
    <property type="term" value="F:pyridoxal kinase activity"/>
    <property type="evidence" value="ECO:0007669"/>
    <property type="project" value="UniProtKB-EC"/>
</dbReference>
<evidence type="ECO:0000256" key="3">
    <source>
        <dbReference type="ARBA" id="ARBA00022741"/>
    </source>
</evidence>
<keyword evidence="2 7" id="KW-0808">Transferase</keyword>
<reference evidence="7 8" key="1">
    <citation type="submission" date="2020-06" db="EMBL/GenBank/DDBJ databases">
        <title>Mogibacterium timidum strain W9173 genomic sequence.</title>
        <authorList>
            <person name="Wade W.G."/>
            <person name="Johnston C.D."/>
            <person name="Chen T."/>
            <person name="Dewhirst F.E."/>
        </authorList>
    </citation>
    <scope>NUCLEOTIDE SEQUENCE [LARGE SCALE GENOMIC DNA]</scope>
    <source>
        <strain evidence="7 8">W9173</strain>
    </source>
</reference>
<accession>A0A7Y8VQ43</accession>
<dbReference type="Gene3D" id="3.40.1190.20">
    <property type="match status" value="1"/>
</dbReference>
<dbReference type="EC" id="2.7.1.35" evidence="1"/>
<sequence length="277" mass="29831">MDYKRILSIQDISCVGQCSLTVALPILSACGHETAILPAAVLSNHTGGFKGFTCHDLTSDIPGILEQWETEGIAFDGAYTGYLGSSEQIAYVKDIFDRLVSPDGLRVVDPAMADSGALYPAFDMDFVEVMKSLVAAADIALPNITEASLLTGIEYREHYDRSYANALIDGIHALGTGTVIMTGVSYDDTTTGILVSDEKGCQYIMYEKLPVSCHGTGDVFASAFVGAYLAGKGKPEAAKIAGEYVLSCIRNTIDDQEHWYGVKFEPMLGELITAIRR</sequence>
<evidence type="ECO:0000259" key="6">
    <source>
        <dbReference type="Pfam" id="PF08543"/>
    </source>
</evidence>
<dbReference type="Pfam" id="PF08543">
    <property type="entry name" value="Phos_pyr_kin"/>
    <property type="match status" value="1"/>
</dbReference>
<keyword evidence="5" id="KW-0067">ATP-binding</keyword>
<organism evidence="7 8">
    <name type="scientific">Mogibacterium timidum</name>
    <dbReference type="NCBI Taxonomy" id="35519"/>
    <lineage>
        <taxon>Bacteria</taxon>
        <taxon>Bacillati</taxon>
        <taxon>Bacillota</taxon>
        <taxon>Clostridia</taxon>
        <taxon>Peptostreptococcales</taxon>
        <taxon>Anaerovoracaceae</taxon>
        <taxon>Mogibacterium</taxon>
    </lineage>
</organism>
<comment type="caution">
    <text evidence="7">The sequence shown here is derived from an EMBL/GenBank/DDBJ whole genome shotgun (WGS) entry which is preliminary data.</text>
</comment>
<dbReference type="PANTHER" id="PTHR10534:SF2">
    <property type="entry name" value="PYRIDOXAL KINASE"/>
    <property type="match status" value="1"/>
</dbReference>
<proteinExistence type="predicted"/>
<evidence type="ECO:0000313" key="7">
    <source>
        <dbReference type="EMBL" id="NWO22589.1"/>
    </source>
</evidence>
<dbReference type="EMBL" id="JABXYR010000001">
    <property type="protein sequence ID" value="NWO22589.1"/>
    <property type="molecule type" value="Genomic_DNA"/>
</dbReference>
<dbReference type="PROSITE" id="PS51257">
    <property type="entry name" value="PROKAR_LIPOPROTEIN"/>
    <property type="match status" value="1"/>
</dbReference>
<evidence type="ECO:0000256" key="4">
    <source>
        <dbReference type="ARBA" id="ARBA00022777"/>
    </source>
</evidence>